<proteinExistence type="predicted"/>
<dbReference type="CDD" id="cd19818">
    <property type="entry name" value="Bbox1_ZBBX"/>
    <property type="match status" value="1"/>
</dbReference>
<gene>
    <name evidence="7" type="ORF">scyTo_0000061</name>
</gene>
<dbReference type="Proteomes" id="UP000288216">
    <property type="component" value="Unassembled WGS sequence"/>
</dbReference>
<protein>
    <recommendedName>
        <fullName evidence="6">B box-type domain-containing protein</fullName>
    </recommendedName>
</protein>
<keyword evidence="1 3" id="KW-0863">Zinc-finger</keyword>
<dbReference type="InterPro" id="IPR037688">
    <property type="entry name" value="ZBBX"/>
</dbReference>
<name>A0A401NP65_SCYTO</name>
<keyword evidence="2" id="KW-0862">Zinc</keyword>
<dbReference type="EMBL" id="BFAA01000008">
    <property type="protein sequence ID" value="GCB62671.1"/>
    <property type="molecule type" value="Genomic_DNA"/>
</dbReference>
<dbReference type="PANTHER" id="PTHR28634:SF1">
    <property type="entry name" value="ZINC FINGER B-BOX DOMAIN-CONTAINING PROTEIN 1"/>
    <property type="match status" value="1"/>
</dbReference>
<feature type="domain" description="B box-type" evidence="6">
    <location>
        <begin position="129"/>
        <end position="175"/>
    </location>
</feature>
<feature type="compositionally biased region" description="Polar residues" evidence="5">
    <location>
        <begin position="335"/>
        <end position="355"/>
    </location>
</feature>
<evidence type="ECO:0000256" key="5">
    <source>
        <dbReference type="SAM" id="MobiDB-lite"/>
    </source>
</evidence>
<reference evidence="7 8" key="1">
    <citation type="journal article" date="2018" name="Nat. Ecol. Evol.">
        <title>Shark genomes provide insights into elasmobranch evolution and the origin of vertebrates.</title>
        <authorList>
            <person name="Hara Y"/>
            <person name="Yamaguchi K"/>
            <person name="Onimaru K"/>
            <person name="Kadota M"/>
            <person name="Koyanagi M"/>
            <person name="Keeley SD"/>
            <person name="Tatsumi K"/>
            <person name="Tanaka K"/>
            <person name="Motone F"/>
            <person name="Kageyama Y"/>
            <person name="Nozu R"/>
            <person name="Adachi N"/>
            <person name="Nishimura O"/>
            <person name="Nakagawa R"/>
            <person name="Tanegashima C"/>
            <person name="Kiyatake I"/>
            <person name="Matsumoto R"/>
            <person name="Murakumo K"/>
            <person name="Nishida K"/>
            <person name="Terakita A"/>
            <person name="Kuratani S"/>
            <person name="Sato K"/>
            <person name="Hyodo S Kuraku.S."/>
        </authorList>
    </citation>
    <scope>NUCLEOTIDE SEQUENCE [LARGE SCALE GENOMIC DNA]</scope>
</reference>
<evidence type="ECO:0000256" key="4">
    <source>
        <dbReference type="SAM" id="Coils"/>
    </source>
</evidence>
<dbReference type="PROSITE" id="PS50119">
    <property type="entry name" value="ZF_BBOX"/>
    <property type="match status" value="1"/>
</dbReference>
<feature type="region of interest" description="Disordered" evidence="5">
    <location>
        <begin position="215"/>
        <end position="237"/>
    </location>
</feature>
<dbReference type="OMA" id="CITERAK"/>
<feature type="region of interest" description="Disordered" evidence="5">
    <location>
        <begin position="328"/>
        <end position="355"/>
    </location>
</feature>
<dbReference type="GO" id="GO:0008270">
    <property type="term" value="F:zinc ion binding"/>
    <property type="evidence" value="ECO:0007669"/>
    <property type="project" value="UniProtKB-KW"/>
</dbReference>
<evidence type="ECO:0000313" key="7">
    <source>
        <dbReference type="EMBL" id="GCB62671.1"/>
    </source>
</evidence>
<feature type="region of interest" description="Disordered" evidence="5">
    <location>
        <begin position="626"/>
        <end position="657"/>
    </location>
</feature>
<feature type="region of interest" description="Disordered" evidence="5">
    <location>
        <begin position="573"/>
        <end position="594"/>
    </location>
</feature>
<evidence type="ECO:0000256" key="2">
    <source>
        <dbReference type="ARBA" id="ARBA00022833"/>
    </source>
</evidence>
<dbReference type="PANTHER" id="PTHR28634">
    <property type="entry name" value="ZINC FINGER B-BOX DOMAIN-CONTAINING PROTEIN 1"/>
    <property type="match status" value="1"/>
</dbReference>
<comment type="caution">
    <text evidence="7">The sequence shown here is derived from an EMBL/GenBank/DDBJ whole genome shotgun (WGS) entry which is preliminary data.</text>
</comment>
<keyword evidence="8" id="KW-1185">Reference proteome</keyword>
<dbReference type="InterPro" id="IPR000315">
    <property type="entry name" value="Znf_B-box"/>
</dbReference>
<organism evidence="7 8">
    <name type="scientific">Scyliorhinus torazame</name>
    <name type="common">Cloudy catshark</name>
    <name type="synonym">Catulus torazame</name>
    <dbReference type="NCBI Taxonomy" id="75743"/>
    <lineage>
        <taxon>Eukaryota</taxon>
        <taxon>Metazoa</taxon>
        <taxon>Chordata</taxon>
        <taxon>Craniata</taxon>
        <taxon>Vertebrata</taxon>
        <taxon>Chondrichthyes</taxon>
        <taxon>Elasmobranchii</taxon>
        <taxon>Galeomorphii</taxon>
        <taxon>Galeoidea</taxon>
        <taxon>Carcharhiniformes</taxon>
        <taxon>Scyliorhinidae</taxon>
        <taxon>Scyliorhinus</taxon>
    </lineage>
</organism>
<accession>A0A401NP65</accession>
<sequence>MNPNDFVVIPGNKPATSVKLKARNLRELRLETVQLELDSDVMEQRLQQLRQAMSKEKEERVRSGPSHWKSGQIGGLVNHAQQVLRNKDNFSQKLTSGKTKIRILKDQCEEPPKRVFTSAPVCITERAKIKGKLCGQCEIRSPVLVCVECGEDYCSSCFAKFHQKGALKLHRYSPFQAEEHTSSNSLHLVTQFKKQIESDDPPVNTKQFLKKQFSARKASSQRGKQHAEEEVDQKDEEPLLTAEEMEEHENCVALFKVDEYSKDAEKVQPVLRIMELEETNDDIFEEPSYYLVEEADCNGQENRPRNYGSLSNTMNTSLQPENITISTTIDSSSSQASNRTDSIDSNHTNVAGNENQQLSLHDTNGDLMEKQHNHKDSSITARNDSVSNCKTSLPHNEQVKGKQCGGRLNTVLPDCDSSSSSKHGFVNQIPDKTNTVTSKLPSQRTSVFSNVALGDPSALEISEEFGHKLQIDCSKDSKNVGLTSKPSNELHEITHCQDIDANQYLGLEGFFTLQMDPDQIAAEPFAKRVIKDEKHITETLIIENGDWRPQSSLCKYADNSIVNDVIDDIRSRPSSSFGRHVASTRPWTPLSKSTAGTLRCSGRVMSPSPVESLHIASQISTKPLVSQKQRKISDHPLSRAAREISEVESIGQSESSFDNDADEEALIELARELLQIHKGNEKRRHDLPSAYELLTPSGQSIEKTTVTQRSERTKDAVGSQFMLDSLIGAVDEGQTDDEAEEVQDKQNVLLLF</sequence>
<evidence type="ECO:0000259" key="6">
    <source>
        <dbReference type="PROSITE" id="PS50119"/>
    </source>
</evidence>
<dbReference type="Pfam" id="PF22586">
    <property type="entry name" value="ANCHR-like_BBOX"/>
    <property type="match status" value="1"/>
</dbReference>
<dbReference type="AlphaFoldDB" id="A0A401NP65"/>
<dbReference type="OrthoDB" id="6226111at2759"/>
<feature type="coiled-coil region" evidence="4">
    <location>
        <begin position="25"/>
        <end position="59"/>
    </location>
</feature>
<feature type="compositionally biased region" description="Basic and acidic residues" evidence="5">
    <location>
        <begin position="631"/>
        <end position="645"/>
    </location>
</feature>
<evidence type="ECO:0000256" key="3">
    <source>
        <dbReference type="PROSITE-ProRule" id="PRU00024"/>
    </source>
</evidence>
<evidence type="ECO:0000256" key="1">
    <source>
        <dbReference type="ARBA" id="ARBA00022771"/>
    </source>
</evidence>
<keyword evidence="1 3" id="KW-0479">Metal-binding</keyword>
<keyword evidence="4" id="KW-0175">Coiled coil</keyword>
<evidence type="ECO:0000313" key="8">
    <source>
        <dbReference type="Proteomes" id="UP000288216"/>
    </source>
</evidence>